<feature type="chain" id="PRO_5011664007" evidence="2">
    <location>
        <begin position="22"/>
        <end position="413"/>
    </location>
</feature>
<name>A0A1I1QWA9_9FLAO</name>
<dbReference type="InterPro" id="IPR026444">
    <property type="entry name" value="Secre_tail"/>
</dbReference>
<dbReference type="Pfam" id="PF18962">
    <property type="entry name" value="Por_Secre_tail"/>
    <property type="match status" value="1"/>
</dbReference>
<sequence length="413" mass="48775">MKHHYTFFVLAFILGSLNSNAQTEFRKDSTHIYSWFNGDWLHQTRELYAYDYEGNKETNLLRLHASGNNWVNYYQRNKNYDASNNITESIQQNWRAGAWVDASRDTYVYDGMGNEIRFQYTIKIDGIWTVFRREISTYNGNTLSSKTFENRNGGNDLVPEKRFLYDYGLTFYTLQEEIEQIYYPDVDVWQSVGKIKYTYTDFNEIEKIENIGFNQQDGAFNDFATLQTIFNYNALQQLENQVYQIHINESYRNQERYLFVYDLGNQTEFIRQEWDNTNSIWKNASRILRTFDANNNEKSLIYQSWKSETDSWQGFTRIDTFWSASRAFDITLTTNKPKETEPTISVYPNPASNFITINSTSPVNYVTFFNLQGKRLFLSKNQTKIDVSQLESGLYLAKIEYGSKTIIKKVIIN</sequence>
<reference evidence="5" key="1">
    <citation type="submission" date="2016-10" db="EMBL/GenBank/DDBJ databases">
        <authorList>
            <person name="Varghese N."/>
            <person name="Submissions S."/>
        </authorList>
    </citation>
    <scope>NUCLEOTIDE SEQUENCE [LARGE SCALE GENOMIC DNA]</scope>
    <source>
        <strain evidence="5">DSM 25730</strain>
    </source>
</reference>
<proteinExistence type="predicted"/>
<dbReference type="EMBL" id="FOMI01000007">
    <property type="protein sequence ID" value="SFD24158.1"/>
    <property type="molecule type" value="Genomic_DNA"/>
</dbReference>
<keyword evidence="5" id="KW-1185">Reference proteome</keyword>
<feature type="domain" description="Secretion system C-terminal sorting" evidence="3">
    <location>
        <begin position="346"/>
        <end position="412"/>
    </location>
</feature>
<gene>
    <name evidence="4" type="ORF">SAMN04487987_10734</name>
</gene>
<dbReference type="OrthoDB" id="1491720at2"/>
<keyword evidence="1 2" id="KW-0732">Signal</keyword>
<evidence type="ECO:0000313" key="5">
    <source>
        <dbReference type="Proteomes" id="UP000199439"/>
    </source>
</evidence>
<accession>A0A1I1QWA9</accession>
<evidence type="ECO:0000256" key="2">
    <source>
        <dbReference type="SAM" id="SignalP"/>
    </source>
</evidence>
<dbReference type="STRING" id="870482.SAMN04487987_10734"/>
<dbReference type="Gene3D" id="2.40.128.720">
    <property type="match status" value="2"/>
</dbReference>
<evidence type="ECO:0000313" key="4">
    <source>
        <dbReference type="EMBL" id="SFD24158.1"/>
    </source>
</evidence>
<evidence type="ECO:0000256" key="1">
    <source>
        <dbReference type="ARBA" id="ARBA00022729"/>
    </source>
</evidence>
<dbReference type="AlphaFoldDB" id="A0A1I1QWA9"/>
<evidence type="ECO:0000259" key="3">
    <source>
        <dbReference type="Pfam" id="PF18962"/>
    </source>
</evidence>
<dbReference type="Proteomes" id="UP000199439">
    <property type="component" value="Unassembled WGS sequence"/>
</dbReference>
<protein>
    <submittedName>
        <fullName evidence="4">Por secretion system C-terminal sorting domain-containing protein</fullName>
    </submittedName>
</protein>
<dbReference type="RefSeq" id="WP_092852146.1">
    <property type="nucleotide sequence ID" value="NZ_FOMI01000007.1"/>
</dbReference>
<organism evidence="4 5">
    <name type="scientific">Algibacter pectinivorans</name>
    <dbReference type="NCBI Taxonomy" id="870482"/>
    <lineage>
        <taxon>Bacteria</taxon>
        <taxon>Pseudomonadati</taxon>
        <taxon>Bacteroidota</taxon>
        <taxon>Flavobacteriia</taxon>
        <taxon>Flavobacteriales</taxon>
        <taxon>Flavobacteriaceae</taxon>
        <taxon>Algibacter</taxon>
    </lineage>
</organism>
<feature type="signal peptide" evidence="2">
    <location>
        <begin position="1"/>
        <end position="21"/>
    </location>
</feature>
<dbReference type="NCBIfam" id="TIGR04183">
    <property type="entry name" value="Por_Secre_tail"/>
    <property type="match status" value="1"/>
</dbReference>